<dbReference type="FunFam" id="3.40.50.720:FF:000084">
    <property type="entry name" value="Short-chain dehydrogenase reductase"/>
    <property type="match status" value="1"/>
</dbReference>
<dbReference type="SUPFAM" id="SSF51735">
    <property type="entry name" value="NAD(P)-binding Rossmann-fold domains"/>
    <property type="match status" value="1"/>
</dbReference>
<dbReference type="GO" id="GO:0016491">
    <property type="term" value="F:oxidoreductase activity"/>
    <property type="evidence" value="ECO:0007669"/>
    <property type="project" value="UniProtKB-KW"/>
</dbReference>
<dbReference type="Gene3D" id="3.40.50.720">
    <property type="entry name" value="NAD(P)-binding Rossmann-like Domain"/>
    <property type="match status" value="1"/>
</dbReference>
<dbReference type="AlphaFoldDB" id="A0A415QQ66"/>
<dbReference type="CDD" id="cd05233">
    <property type="entry name" value="SDR_c"/>
    <property type="match status" value="1"/>
</dbReference>
<protein>
    <submittedName>
        <fullName evidence="4">SDR family NAD(P)-dependent oxidoreductase</fullName>
    </submittedName>
</protein>
<dbReference type="RefSeq" id="WP_118448522.1">
    <property type="nucleotide sequence ID" value="NZ_CABJDM010000002.1"/>
</dbReference>
<dbReference type="PANTHER" id="PTHR43618">
    <property type="entry name" value="7-ALPHA-HYDROXYSTEROID DEHYDROGENASE"/>
    <property type="match status" value="1"/>
</dbReference>
<reference evidence="4 5" key="1">
    <citation type="submission" date="2018-08" db="EMBL/GenBank/DDBJ databases">
        <title>A genome reference for cultivated species of the human gut microbiota.</title>
        <authorList>
            <person name="Zou Y."/>
            <person name="Xue W."/>
            <person name="Luo G."/>
        </authorList>
    </citation>
    <scope>NUCLEOTIDE SEQUENCE [LARGE SCALE GENOMIC DNA]</scope>
    <source>
        <strain evidence="4 5">AF34-33</strain>
    </source>
</reference>
<evidence type="ECO:0000256" key="1">
    <source>
        <dbReference type="ARBA" id="ARBA00006484"/>
    </source>
</evidence>
<gene>
    <name evidence="4" type="ORF">DWZ68_02410</name>
</gene>
<keyword evidence="2" id="KW-0521">NADP</keyword>
<name>A0A415QQ66_9BACT</name>
<keyword evidence="3" id="KW-0560">Oxidoreductase</keyword>
<evidence type="ECO:0000256" key="2">
    <source>
        <dbReference type="ARBA" id="ARBA00022857"/>
    </source>
</evidence>
<dbReference type="Pfam" id="PF00106">
    <property type="entry name" value="adh_short"/>
    <property type="match status" value="1"/>
</dbReference>
<dbReference type="PRINTS" id="PR00081">
    <property type="entry name" value="GDHRDH"/>
</dbReference>
<comment type="caution">
    <text evidence="4">The sequence shown here is derived from an EMBL/GenBank/DDBJ whole genome shotgun (WGS) entry which is preliminary data.</text>
</comment>
<evidence type="ECO:0000256" key="3">
    <source>
        <dbReference type="ARBA" id="ARBA00023002"/>
    </source>
</evidence>
<proteinExistence type="inferred from homology"/>
<dbReference type="EMBL" id="QRPV01000002">
    <property type="protein sequence ID" value="RHM46837.1"/>
    <property type="molecule type" value="Genomic_DNA"/>
</dbReference>
<evidence type="ECO:0000313" key="4">
    <source>
        <dbReference type="EMBL" id="RHM46837.1"/>
    </source>
</evidence>
<dbReference type="PANTHER" id="PTHR43618:SF13">
    <property type="entry name" value="CHAIN DEHYDROGENASE, PUTATIVE (AFU_ORTHOLOGUE AFUA_1G17650)-RELATED"/>
    <property type="match status" value="1"/>
</dbReference>
<sequence length="240" mass="26703">MKYAVVTGGTKGIGLGIVKVLLERGFHVFTNYARDKESAERVGQELEQWKNRLSIVQADQSDKESFARFVQFVKSKAESISCIVCNAGMTIRKPNMEITDEQWEQVMQVAVNSHFYLIRDCYEMIEPDSRIIFIGSMMGVLPHGTSLPYGVSKAAVHALAKNLVKEFEGTGTTVNAIAPGFVETEWQKNKPKNIRENIYGKTAIKRFAAVDEIANAVAFCLDNQFVNGSVIEVSGGYCFK</sequence>
<dbReference type="InterPro" id="IPR052178">
    <property type="entry name" value="Sec_Metab_Biosynth_SDR"/>
</dbReference>
<dbReference type="InterPro" id="IPR036291">
    <property type="entry name" value="NAD(P)-bd_dom_sf"/>
</dbReference>
<evidence type="ECO:0000313" key="5">
    <source>
        <dbReference type="Proteomes" id="UP000286038"/>
    </source>
</evidence>
<dbReference type="Proteomes" id="UP000286038">
    <property type="component" value="Unassembled WGS sequence"/>
</dbReference>
<accession>A0A415QQ66</accession>
<organism evidence="4 5">
    <name type="scientific">Butyricimonas virosa</name>
    <dbReference type="NCBI Taxonomy" id="544645"/>
    <lineage>
        <taxon>Bacteria</taxon>
        <taxon>Pseudomonadati</taxon>
        <taxon>Bacteroidota</taxon>
        <taxon>Bacteroidia</taxon>
        <taxon>Bacteroidales</taxon>
        <taxon>Odoribacteraceae</taxon>
        <taxon>Butyricimonas</taxon>
    </lineage>
</organism>
<dbReference type="InterPro" id="IPR002347">
    <property type="entry name" value="SDR_fam"/>
</dbReference>
<comment type="similarity">
    <text evidence="1">Belongs to the short-chain dehydrogenases/reductases (SDR) family.</text>
</comment>